<evidence type="ECO:0000313" key="15">
    <source>
        <dbReference type="Proteomes" id="UP000295058"/>
    </source>
</evidence>
<dbReference type="Gene3D" id="1.10.3720.10">
    <property type="entry name" value="MetI-like"/>
    <property type="match status" value="1"/>
</dbReference>
<comment type="similarity">
    <text evidence="2">Belongs to the binding-protein-dependent transport system permease family. HisMQ subfamily.</text>
</comment>
<evidence type="ECO:0000256" key="9">
    <source>
        <dbReference type="ARBA" id="ARBA00023136"/>
    </source>
</evidence>
<evidence type="ECO:0000256" key="7">
    <source>
        <dbReference type="ARBA" id="ARBA00022970"/>
    </source>
</evidence>
<dbReference type="InterPro" id="IPR051613">
    <property type="entry name" value="ABC_transp_permease_HisMQ"/>
</dbReference>
<feature type="transmembrane region" description="Helical" evidence="10">
    <location>
        <begin position="54"/>
        <end position="74"/>
    </location>
</feature>
<evidence type="ECO:0000259" key="11">
    <source>
        <dbReference type="PROSITE" id="PS50928"/>
    </source>
</evidence>
<evidence type="ECO:0000256" key="1">
    <source>
        <dbReference type="ARBA" id="ARBA00004429"/>
    </source>
</evidence>
<dbReference type="SUPFAM" id="SSF161098">
    <property type="entry name" value="MetI-like"/>
    <property type="match status" value="1"/>
</dbReference>
<dbReference type="GO" id="GO:0022857">
    <property type="term" value="F:transmembrane transporter activity"/>
    <property type="evidence" value="ECO:0007669"/>
    <property type="project" value="InterPro"/>
</dbReference>
<keyword evidence="5" id="KW-0997">Cell inner membrane</keyword>
<comment type="subcellular location">
    <subcellularLocation>
        <location evidence="1">Cell inner membrane</location>
        <topology evidence="1">Multi-pass membrane protein</topology>
    </subcellularLocation>
    <subcellularLocation>
        <location evidence="10">Cell membrane</location>
        <topology evidence="10">Multi-pass membrane protein</topology>
    </subcellularLocation>
</comment>
<feature type="transmembrane region" description="Helical" evidence="10">
    <location>
        <begin position="94"/>
        <end position="113"/>
    </location>
</feature>
<evidence type="ECO:0000313" key="12">
    <source>
        <dbReference type="EMBL" id="OYD23291.1"/>
    </source>
</evidence>
<dbReference type="InterPro" id="IPR010065">
    <property type="entry name" value="AA_ABC_transptr_permease_3TM"/>
</dbReference>
<dbReference type="Proteomes" id="UP000295058">
    <property type="component" value="Unassembled WGS sequence"/>
</dbReference>
<feature type="domain" description="ABC transmembrane type-1" evidence="11">
    <location>
        <begin position="16"/>
        <end position="216"/>
    </location>
</feature>
<dbReference type="PANTHER" id="PTHR30133">
    <property type="entry name" value="CATIONIC AMINO ACID TRANSPORTER, MEMBRANE COMPONENT"/>
    <property type="match status" value="1"/>
</dbReference>
<feature type="transmembrane region" description="Helical" evidence="10">
    <location>
        <begin position="195"/>
        <end position="217"/>
    </location>
</feature>
<comment type="caution">
    <text evidence="12">The sequence shown here is derived from an EMBL/GenBank/DDBJ whole genome shotgun (WGS) entry which is preliminary data.</text>
</comment>
<dbReference type="CDD" id="cd06261">
    <property type="entry name" value="TM_PBP2"/>
    <property type="match status" value="1"/>
</dbReference>
<keyword evidence="3 10" id="KW-0813">Transport</keyword>
<keyword evidence="4" id="KW-1003">Cell membrane</keyword>
<evidence type="ECO:0000256" key="4">
    <source>
        <dbReference type="ARBA" id="ARBA00022475"/>
    </source>
</evidence>
<proteinExistence type="inferred from homology"/>
<reference evidence="13 15" key="2">
    <citation type="submission" date="2019-03" db="EMBL/GenBank/DDBJ databases">
        <title>Genomic Encyclopedia of Archaeal and Bacterial Type Strains, Phase II (KMG-II): from individual species to whole genera.</title>
        <authorList>
            <person name="Goeker M."/>
        </authorList>
    </citation>
    <scope>NUCLEOTIDE SEQUENCE [LARGE SCALE GENOMIC DNA]</scope>
    <source>
        <strain evidence="13 15">DSM 15594</strain>
    </source>
</reference>
<evidence type="ECO:0000256" key="8">
    <source>
        <dbReference type="ARBA" id="ARBA00022989"/>
    </source>
</evidence>
<dbReference type="AlphaFoldDB" id="A0A235CF87"/>
<evidence type="ECO:0000256" key="3">
    <source>
        <dbReference type="ARBA" id="ARBA00022448"/>
    </source>
</evidence>
<protein>
    <submittedName>
        <fullName evidence="12">ABC transporter permease</fullName>
    </submittedName>
    <submittedName>
        <fullName evidence="13">Amino acid ABC transporter membrane protein 1 (PAAT family)</fullName>
    </submittedName>
</protein>
<accession>A0A235CF87</accession>
<keyword evidence="15" id="KW-1185">Reference proteome</keyword>
<dbReference type="Proteomes" id="UP000243640">
    <property type="component" value="Unassembled WGS sequence"/>
</dbReference>
<keyword evidence="8 10" id="KW-1133">Transmembrane helix</keyword>
<evidence type="ECO:0000313" key="13">
    <source>
        <dbReference type="EMBL" id="TDW58565.1"/>
    </source>
</evidence>
<dbReference type="EMBL" id="SODO01000008">
    <property type="protein sequence ID" value="TDW58565.1"/>
    <property type="molecule type" value="Genomic_DNA"/>
</dbReference>
<organism evidence="12 14">
    <name type="scientific">Oceanimonas baumannii</name>
    <dbReference type="NCBI Taxonomy" id="129578"/>
    <lineage>
        <taxon>Bacteria</taxon>
        <taxon>Pseudomonadati</taxon>
        <taxon>Pseudomonadota</taxon>
        <taxon>Gammaproteobacteria</taxon>
        <taxon>Aeromonadales</taxon>
        <taxon>Aeromonadaceae</taxon>
        <taxon>Oceanimonas</taxon>
    </lineage>
</organism>
<dbReference type="InterPro" id="IPR035906">
    <property type="entry name" value="MetI-like_sf"/>
</dbReference>
<name>A0A235CF87_9GAMM</name>
<dbReference type="RefSeq" id="WP_094278847.1">
    <property type="nucleotide sequence ID" value="NZ_NQJF01000010.1"/>
</dbReference>
<reference evidence="12 14" key="1">
    <citation type="submission" date="2017-08" db="EMBL/GenBank/DDBJ databases">
        <title>Draft Genome Sequence of the Marine Bacterium Oceanimonas baumannii ATCC 700832.</title>
        <authorList>
            <person name="Mcclelland W.D."/>
            <person name="Brennan M.A."/>
            <person name="Trachtenberg A.M."/>
            <person name="Maclea K.S."/>
        </authorList>
    </citation>
    <scope>NUCLEOTIDE SEQUENCE [LARGE SCALE GENOMIC DNA]</scope>
    <source>
        <strain evidence="12 14">ATCC 700832</strain>
    </source>
</reference>
<dbReference type="Pfam" id="PF00528">
    <property type="entry name" value="BPD_transp_1"/>
    <property type="match status" value="1"/>
</dbReference>
<dbReference type="NCBIfam" id="TIGR01726">
    <property type="entry name" value="HEQRo_perm_3TM"/>
    <property type="match status" value="1"/>
</dbReference>
<dbReference type="PROSITE" id="PS50928">
    <property type="entry name" value="ABC_TM1"/>
    <property type="match status" value="1"/>
</dbReference>
<keyword evidence="7" id="KW-0029">Amino-acid transport</keyword>
<dbReference type="EMBL" id="NQJF01000010">
    <property type="protein sequence ID" value="OYD23291.1"/>
    <property type="molecule type" value="Genomic_DNA"/>
</dbReference>
<dbReference type="OrthoDB" id="9815029at2"/>
<keyword evidence="6 10" id="KW-0812">Transmembrane</keyword>
<evidence type="ECO:0000256" key="2">
    <source>
        <dbReference type="ARBA" id="ARBA00010072"/>
    </source>
</evidence>
<dbReference type="GO" id="GO:0006865">
    <property type="term" value="P:amino acid transport"/>
    <property type="evidence" value="ECO:0007669"/>
    <property type="project" value="UniProtKB-KW"/>
</dbReference>
<evidence type="ECO:0000256" key="6">
    <source>
        <dbReference type="ARBA" id="ARBA00022692"/>
    </source>
</evidence>
<keyword evidence="9 10" id="KW-0472">Membrane</keyword>
<sequence length="231" mass="25639">MWWELHGFWPQLMLGTLMTIKLAFCALVLGLGIGLTMACARLSSSRLLAGLARLYTNVIRGVPELLGVLLIYFGASQLVQLAGNWFGYQQYIEVGPFIAGVLALALAFGGYAAEVFRGAFLAIPSGQYEAARVLGMGRLRCFWRITLPQLWRTALPGLGNLFLVLLKDTALVSVIGLEELMRKASLAVTYTREPFTFYFTATLMYLLLTWITMQLLARLEQRSRKGFNGGL</sequence>
<evidence type="ECO:0000256" key="10">
    <source>
        <dbReference type="RuleBase" id="RU363032"/>
    </source>
</evidence>
<evidence type="ECO:0000256" key="5">
    <source>
        <dbReference type="ARBA" id="ARBA00022519"/>
    </source>
</evidence>
<dbReference type="PANTHER" id="PTHR30133:SF2">
    <property type="entry name" value="ARGININE ABC TRANSPORTER PERMEASE PROTEIN ARTQ"/>
    <property type="match status" value="1"/>
</dbReference>
<dbReference type="InterPro" id="IPR000515">
    <property type="entry name" value="MetI-like"/>
</dbReference>
<gene>
    <name evidence="12" type="ORF">B6S09_12570</name>
    <name evidence="13" type="ORF">LY04_02343</name>
</gene>
<feature type="transmembrane region" description="Helical" evidence="10">
    <location>
        <begin position="20"/>
        <end position="42"/>
    </location>
</feature>
<dbReference type="GO" id="GO:0043190">
    <property type="term" value="C:ATP-binding cassette (ABC) transporter complex"/>
    <property type="evidence" value="ECO:0007669"/>
    <property type="project" value="InterPro"/>
</dbReference>
<evidence type="ECO:0000313" key="14">
    <source>
        <dbReference type="Proteomes" id="UP000243640"/>
    </source>
</evidence>